<evidence type="ECO:0000313" key="1">
    <source>
        <dbReference type="EMBL" id="SMC42270.1"/>
    </source>
</evidence>
<reference evidence="1" key="1">
    <citation type="submission" date="2017-04" db="EMBL/GenBank/DDBJ databases">
        <authorList>
            <person name="Varghese N."/>
            <person name="Submissions S."/>
        </authorList>
    </citation>
    <scope>NUCLEOTIDE SEQUENCE</scope>
    <source>
        <strain evidence="1">WTE2008</strain>
    </source>
</reference>
<comment type="caution">
    <text evidence="1">The sequence shown here is derived from an EMBL/GenBank/DDBJ whole genome shotgun (WGS) entry which is preliminary data.</text>
</comment>
<gene>
    <name evidence="1" type="ORF">SAMN06297397_0840</name>
</gene>
<keyword evidence="2" id="KW-1185">Reference proteome</keyword>
<evidence type="ECO:0000313" key="2">
    <source>
        <dbReference type="Proteomes" id="UP000192328"/>
    </source>
</evidence>
<dbReference type="EMBL" id="FWXZ01000001">
    <property type="protein sequence ID" value="SMC42270.1"/>
    <property type="molecule type" value="Genomic_DNA"/>
</dbReference>
<organism evidence="1 2">
    <name type="scientific">Aristaeella lactis</name>
    <dbReference type="NCBI Taxonomy" id="3046383"/>
    <lineage>
        <taxon>Bacteria</taxon>
        <taxon>Bacillati</taxon>
        <taxon>Bacillota</taxon>
        <taxon>Clostridia</taxon>
        <taxon>Eubacteriales</taxon>
        <taxon>Aristaeellaceae</taxon>
        <taxon>Aristaeella</taxon>
    </lineage>
</organism>
<protein>
    <submittedName>
        <fullName evidence="1">Uncharacterized protein</fullName>
    </submittedName>
</protein>
<proteinExistence type="predicted"/>
<dbReference type="Proteomes" id="UP000192328">
    <property type="component" value="Unassembled WGS sequence"/>
</dbReference>
<name>A0AC61PJA8_9FIRM</name>
<accession>A0AC61PJA8</accession>
<sequence length="709" mass="82290">MNQESEIKKLSCYAVLRTGLSGENYLISHMRLVLLLIYKKRYQIIEPKILMNDFFDEYHYKIDYFPMLKILSIATEKGYLVKEHNRKKYVSTESIAEFKNVEDDIRQSEKNHQRLMQSFITFCQKRHVSYTLDKAEEIVISYINTQKLEHISGHIPNTIDDKRIDYLFGQFVYDLKANNTMLFDYLNSMVIGAVLADCLVFHEILENGKQLDGLTVILDTTPVFIALGFDIANRKEYYENLLSSLKNKGVRLTMFEHSYNEMQFILSGSKEWVESFNYDPTKASAATEYFRSIGANKEDVEEISNSLRQSIQELGIEIIDPSYDPENHPYQISEDILTKMIIEQYQKTSKSFDLDLQIRSIDLDVKSIAMSYFLRKKQKPMHIQDANYLFITANKTLAKVATDYHNTYEDSNNSLPPTITDVFLGTYLWLGDPVKISQMNEQQIMTQAYLAFQPSDELLEKLVNSVNKLEEKGDISSELCYMLRSSRLVSEKLAQKTLGNPDAFTDSTTMEILKEIQDEAAEKARNEMTKEMEKQKEEHIREKANIESTHISHEAYLAETIHMLSSNLLELKEDKLKTMQAKKEKGAKARKHWQIFIVSICILFILLSLLSIVSYFILKEKDWYSPLVTLLLTLLPAIGYLLSIIYSLCHKNTSLNLRKSIDIFLNKRESSKLSKLEYSFDEEKKLEIEINDMKAMKTKDFSCNASLKN</sequence>